<dbReference type="Pfam" id="PF07690">
    <property type="entry name" value="MFS_1"/>
    <property type="match status" value="1"/>
</dbReference>
<feature type="transmembrane region" description="Helical" evidence="5">
    <location>
        <begin position="296"/>
        <end position="317"/>
    </location>
</feature>
<protein>
    <submittedName>
        <fullName evidence="6">Putative MFS family arabinose efflux permease</fullName>
    </submittedName>
</protein>
<dbReference type="InterPro" id="IPR036259">
    <property type="entry name" value="MFS_trans_sf"/>
</dbReference>
<dbReference type="PANTHER" id="PTHR23514:SF13">
    <property type="entry name" value="INNER MEMBRANE PROTEIN YBJJ"/>
    <property type="match status" value="1"/>
</dbReference>
<feature type="transmembrane region" description="Helical" evidence="5">
    <location>
        <begin position="135"/>
        <end position="154"/>
    </location>
</feature>
<evidence type="ECO:0000256" key="2">
    <source>
        <dbReference type="ARBA" id="ARBA00022692"/>
    </source>
</evidence>
<dbReference type="Gene3D" id="1.20.1250.20">
    <property type="entry name" value="MFS general substrate transporter like domains"/>
    <property type="match status" value="2"/>
</dbReference>
<dbReference type="SUPFAM" id="SSF103473">
    <property type="entry name" value="MFS general substrate transporter"/>
    <property type="match status" value="1"/>
</dbReference>
<evidence type="ECO:0000256" key="5">
    <source>
        <dbReference type="SAM" id="Phobius"/>
    </source>
</evidence>
<organism evidence="6 7">
    <name type="scientific">Conexibacter arvalis</name>
    <dbReference type="NCBI Taxonomy" id="912552"/>
    <lineage>
        <taxon>Bacteria</taxon>
        <taxon>Bacillati</taxon>
        <taxon>Actinomycetota</taxon>
        <taxon>Thermoleophilia</taxon>
        <taxon>Solirubrobacterales</taxon>
        <taxon>Conexibacteraceae</taxon>
        <taxon>Conexibacter</taxon>
    </lineage>
</organism>
<sequence length="381" mass="37826">MALRRPRVATGAMFLVSGAVIGVWAANVPYVRDRLDISTTTIGFCLLAMAAGSLLAMPLTGRELQRRPSAQLTRLGAVLVPLAGIAPLLAPSVGTLAAALFVLGIAVGILDVSMNAHGIAVERFAARPVMSSLHASWSVGGLAAAGAVALGHLLGADPRATAAVVLALLLATGLAAGPHLGELSVASGEPGDAEAGPRFVRPSRGALLIGGMVFALFMAEGAVTDWSALYLDRDLEAGATVAALGYGAFAGGMALARALGDRVNRAVGARRLLRAGSTLAALSLAAMVALGLPALALPLLLLAGFGVGNGVPLLFSAAGRIRDMPPGPAIAAASTMGYLGLLAGPPLLGFVADATSLPLALGITALLTGGVALLAGRTAEG</sequence>
<gene>
    <name evidence="6" type="ORF">BDZ31_004555</name>
</gene>
<feature type="transmembrane region" description="Helical" evidence="5">
    <location>
        <begin position="329"/>
        <end position="351"/>
    </location>
</feature>
<evidence type="ECO:0000256" key="4">
    <source>
        <dbReference type="ARBA" id="ARBA00023136"/>
    </source>
</evidence>
<dbReference type="RefSeq" id="WP_183345405.1">
    <property type="nucleotide sequence ID" value="NZ_JACHNU010000009.1"/>
</dbReference>
<dbReference type="GO" id="GO:0022857">
    <property type="term" value="F:transmembrane transporter activity"/>
    <property type="evidence" value="ECO:0007669"/>
    <property type="project" value="InterPro"/>
</dbReference>
<feature type="transmembrane region" description="Helical" evidence="5">
    <location>
        <begin position="96"/>
        <end position="114"/>
    </location>
</feature>
<evidence type="ECO:0000256" key="3">
    <source>
        <dbReference type="ARBA" id="ARBA00022989"/>
    </source>
</evidence>
<name>A0A840IIN0_9ACTN</name>
<dbReference type="GO" id="GO:0016020">
    <property type="term" value="C:membrane"/>
    <property type="evidence" value="ECO:0007669"/>
    <property type="project" value="UniProtKB-SubCell"/>
</dbReference>
<dbReference type="PANTHER" id="PTHR23514">
    <property type="entry name" value="BYPASS OF STOP CODON PROTEIN 6"/>
    <property type="match status" value="1"/>
</dbReference>
<keyword evidence="4 5" id="KW-0472">Membrane</keyword>
<dbReference type="InterPro" id="IPR011701">
    <property type="entry name" value="MFS"/>
</dbReference>
<accession>A0A840IIN0</accession>
<dbReference type="AlphaFoldDB" id="A0A840IIN0"/>
<evidence type="ECO:0000313" key="6">
    <source>
        <dbReference type="EMBL" id="MBB4664937.1"/>
    </source>
</evidence>
<dbReference type="EMBL" id="JACHNU010000009">
    <property type="protein sequence ID" value="MBB4664937.1"/>
    <property type="molecule type" value="Genomic_DNA"/>
</dbReference>
<feature type="transmembrane region" description="Helical" evidence="5">
    <location>
        <begin position="41"/>
        <end position="60"/>
    </location>
</feature>
<feature type="transmembrane region" description="Helical" evidence="5">
    <location>
        <begin position="237"/>
        <end position="260"/>
    </location>
</feature>
<feature type="transmembrane region" description="Helical" evidence="5">
    <location>
        <begin position="72"/>
        <end position="90"/>
    </location>
</feature>
<proteinExistence type="predicted"/>
<dbReference type="CDD" id="cd17393">
    <property type="entry name" value="MFS_MosC_like"/>
    <property type="match status" value="1"/>
</dbReference>
<dbReference type="InterPro" id="IPR051788">
    <property type="entry name" value="MFS_Transporter"/>
</dbReference>
<evidence type="ECO:0000256" key="1">
    <source>
        <dbReference type="ARBA" id="ARBA00004141"/>
    </source>
</evidence>
<keyword evidence="3 5" id="KW-1133">Transmembrane helix</keyword>
<keyword evidence="7" id="KW-1185">Reference proteome</keyword>
<dbReference type="Proteomes" id="UP000585272">
    <property type="component" value="Unassembled WGS sequence"/>
</dbReference>
<feature type="transmembrane region" description="Helical" evidence="5">
    <location>
        <begin position="160"/>
        <end position="177"/>
    </location>
</feature>
<comment type="subcellular location">
    <subcellularLocation>
        <location evidence="1">Membrane</location>
        <topology evidence="1">Multi-pass membrane protein</topology>
    </subcellularLocation>
</comment>
<feature type="transmembrane region" description="Helical" evidence="5">
    <location>
        <begin position="206"/>
        <end position="231"/>
    </location>
</feature>
<feature type="transmembrane region" description="Helical" evidence="5">
    <location>
        <begin position="357"/>
        <end position="376"/>
    </location>
</feature>
<reference evidence="6 7" key="1">
    <citation type="submission" date="2020-08" db="EMBL/GenBank/DDBJ databases">
        <title>Genomic Encyclopedia of Archaeal and Bacterial Type Strains, Phase II (KMG-II): from individual species to whole genera.</title>
        <authorList>
            <person name="Goeker M."/>
        </authorList>
    </citation>
    <scope>NUCLEOTIDE SEQUENCE [LARGE SCALE GENOMIC DNA]</scope>
    <source>
        <strain evidence="6 7">DSM 23288</strain>
    </source>
</reference>
<keyword evidence="2 5" id="KW-0812">Transmembrane</keyword>
<comment type="caution">
    <text evidence="6">The sequence shown here is derived from an EMBL/GenBank/DDBJ whole genome shotgun (WGS) entry which is preliminary data.</text>
</comment>
<evidence type="ECO:0000313" key="7">
    <source>
        <dbReference type="Proteomes" id="UP000585272"/>
    </source>
</evidence>
<feature type="transmembrane region" description="Helical" evidence="5">
    <location>
        <begin position="272"/>
        <end position="290"/>
    </location>
</feature>